<keyword evidence="4 6" id="KW-0808">Transferase</keyword>
<evidence type="ECO:0000259" key="7">
    <source>
        <dbReference type="Pfam" id="PF00590"/>
    </source>
</evidence>
<dbReference type="Gene3D" id="3.40.1010.10">
    <property type="entry name" value="Cobalt-precorrin-4 Transmethylase, Domain 1"/>
    <property type="match status" value="1"/>
</dbReference>
<dbReference type="PANTHER" id="PTHR46111">
    <property type="entry name" value="RIBOSOMAL RNA SMALL SUBUNIT METHYLTRANSFERASE I"/>
    <property type="match status" value="1"/>
</dbReference>
<dbReference type="PIRSF" id="PIRSF005917">
    <property type="entry name" value="MTase_YraL"/>
    <property type="match status" value="1"/>
</dbReference>
<dbReference type="GO" id="GO:0008168">
    <property type="term" value="F:methyltransferase activity"/>
    <property type="evidence" value="ECO:0007669"/>
    <property type="project" value="UniProtKB-KW"/>
</dbReference>
<evidence type="ECO:0000256" key="1">
    <source>
        <dbReference type="ARBA" id="ARBA00022490"/>
    </source>
</evidence>
<dbReference type="SUPFAM" id="SSF53790">
    <property type="entry name" value="Tetrapyrrole methylase"/>
    <property type="match status" value="1"/>
</dbReference>
<evidence type="ECO:0000256" key="2">
    <source>
        <dbReference type="ARBA" id="ARBA00022552"/>
    </source>
</evidence>
<comment type="catalytic activity">
    <reaction evidence="6">
        <text>cytidine(1402) in 16S rRNA + S-adenosyl-L-methionine = 2'-O-methylcytidine(1402) in 16S rRNA + S-adenosyl-L-homocysteine + H(+)</text>
        <dbReference type="Rhea" id="RHEA:42924"/>
        <dbReference type="Rhea" id="RHEA-COMP:10285"/>
        <dbReference type="Rhea" id="RHEA-COMP:10286"/>
        <dbReference type="ChEBI" id="CHEBI:15378"/>
        <dbReference type="ChEBI" id="CHEBI:57856"/>
        <dbReference type="ChEBI" id="CHEBI:59789"/>
        <dbReference type="ChEBI" id="CHEBI:74495"/>
        <dbReference type="ChEBI" id="CHEBI:82748"/>
        <dbReference type="EC" id="2.1.1.198"/>
    </reaction>
</comment>
<evidence type="ECO:0000256" key="4">
    <source>
        <dbReference type="ARBA" id="ARBA00022679"/>
    </source>
</evidence>
<organism evidence="9 10">
    <name type="scientific">Pseudoclavibacter albus</name>
    <dbReference type="NCBI Taxonomy" id="272241"/>
    <lineage>
        <taxon>Bacteria</taxon>
        <taxon>Bacillati</taxon>
        <taxon>Actinomycetota</taxon>
        <taxon>Actinomycetes</taxon>
        <taxon>Micrococcales</taxon>
        <taxon>Microbacteriaceae</taxon>
        <taxon>Pseudoclavibacter</taxon>
    </lineage>
</organism>
<evidence type="ECO:0000256" key="5">
    <source>
        <dbReference type="ARBA" id="ARBA00022691"/>
    </source>
</evidence>
<dbReference type="GO" id="GO:0032259">
    <property type="term" value="P:methylation"/>
    <property type="evidence" value="ECO:0007669"/>
    <property type="project" value="UniProtKB-KW"/>
</dbReference>
<sequence length="273" mass="29647">MIILAGTPIGNLGDASSRLIDTLRGADLVACEDTRTTAHLLKLLGVEERPKLIALHEHNEDALAEELVERARELDIVVVTDAGMPGISDPGYPIVAKAAERDVTVTSVPGPTAVITALALSGLPTDRFCFDGFVPRKAGERQRFLDRLGAEERTAIMYESPHRLADTIEQMAALWGDTRRIAVCRELTKLHEEIRRGTPASLLEWARAGVRGEIVIVVEGRGAEAMSPEAALARVEELVESGTRLKDAAAEVAEATGLSKRELYEAALRNRDR</sequence>
<dbReference type="InterPro" id="IPR014776">
    <property type="entry name" value="4pyrrole_Mease_sub2"/>
</dbReference>
<keyword evidence="10" id="KW-1185">Reference proteome</keyword>
<dbReference type="InterPro" id="IPR014777">
    <property type="entry name" value="4pyrrole_Mease_sub1"/>
</dbReference>
<feature type="domain" description="Tetrapyrrole methylase" evidence="7">
    <location>
        <begin position="1"/>
        <end position="200"/>
    </location>
</feature>
<proteinExistence type="inferred from homology"/>
<dbReference type="HAMAP" id="MF_01877">
    <property type="entry name" value="16SrRNA_methyltr_I"/>
    <property type="match status" value="1"/>
</dbReference>
<dbReference type="EC" id="2.1.1.198" evidence="6"/>
<dbReference type="InterPro" id="IPR053910">
    <property type="entry name" value="RsmI_HTH"/>
</dbReference>
<comment type="function">
    <text evidence="6">Catalyzes the 2'-O-methylation of the ribose of cytidine 1402 (C1402) in 16S rRNA.</text>
</comment>
<feature type="domain" description="RsmI HTH" evidence="8">
    <location>
        <begin position="227"/>
        <end position="270"/>
    </location>
</feature>
<protein>
    <recommendedName>
        <fullName evidence="6">Ribosomal RNA small subunit methyltransferase I</fullName>
        <ecNumber evidence="6">2.1.1.198</ecNumber>
    </recommendedName>
    <alternativeName>
        <fullName evidence="6">16S rRNA 2'-O-ribose C1402 methyltransferase</fullName>
    </alternativeName>
    <alternativeName>
        <fullName evidence="6">rRNA (cytidine-2'-O-)-methyltransferase RsmI</fullName>
    </alternativeName>
</protein>
<name>A0ABT2HWV8_9MICO</name>
<evidence type="ECO:0000313" key="10">
    <source>
        <dbReference type="Proteomes" id="UP001525379"/>
    </source>
</evidence>
<dbReference type="InterPro" id="IPR000878">
    <property type="entry name" value="4pyrrol_Mease"/>
</dbReference>
<comment type="similarity">
    <text evidence="6">Belongs to the methyltransferase superfamily. RsmI family.</text>
</comment>
<comment type="caution">
    <text evidence="9">The sequence shown here is derived from an EMBL/GenBank/DDBJ whole genome shotgun (WGS) entry which is preliminary data.</text>
</comment>
<dbReference type="InterPro" id="IPR035996">
    <property type="entry name" value="4pyrrol_Methylase_sf"/>
</dbReference>
<keyword evidence="3 6" id="KW-0489">Methyltransferase</keyword>
<dbReference type="CDD" id="cd11648">
    <property type="entry name" value="RsmI"/>
    <property type="match status" value="1"/>
</dbReference>
<dbReference type="Proteomes" id="UP001525379">
    <property type="component" value="Unassembled WGS sequence"/>
</dbReference>
<accession>A0ABT2HWV8</accession>
<evidence type="ECO:0000259" key="8">
    <source>
        <dbReference type="Pfam" id="PF23016"/>
    </source>
</evidence>
<dbReference type="Pfam" id="PF00590">
    <property type="entry name" value="TP_methylase"/>
    <property type="match status" value="1"/>
</dbReference>
<gene>
    <name evidence="6 9" type="primary">rsmI</name>
    <name evidence="9" type="ORF">M3D15_05525</name>
</gene>
<keyword evidence="2 6" id="KW-0698">rRNA processing</keyword>
<evidence type="ECO:0000256" key="3">
    <source>
        <dbReference type="ARBA" id="ARBA00022603"/>
    </source>
</evidence>
<keyword evidence="5 6" id="KW-0949">S-adenosyl-L-methionine</keyword>
<dbReference type="PANTHER" id="PTHR46111:SF1">
    <property type="entry name" value="RIBOSOMAL RNA SMALL SUBUNIT METHYLTRANSFERASE I"/>
    <property type="match status" value="1"/>
</dbReference>
<keyword evidence="1 6" id="KW-0963">Cytoplasm</keyword>
<dbReference type="RefSeq" id="WP_260104191.1">
    <property type="nucleotide sequence ID" value="NZ_JALXSQ010000016.1"/>
</dbReference>
<dbReference type="EMBL" id="JALXSQ010000016">
    <property type="protein sequence ID" value="MCT2042793.1"/>
    <property type="molecule type" value="Genomic_DNA"/>
</dbReference>
<evidence type="ECO:0000313" key="9">
    <source>
        <dbReference type="EMBL" id="MCT2042793.1"/>
    </source>
</evidence>
<dbReference type="NCBIfam" id="TIGR00096">
    <property type="entry name" value="16S rRNA (cytidine(1402)-2'-O)-methyltransferase"/>
    <property type="match status" value="1"/>
</dbReference>
<evidence type="ECO:0000256" key="6">
    <source>
        <dbReference type="HAMAP-Rule" id="MF_01877"/>
    </source>
</evidence>
<dbReference type="InterPro" id="IPR008189">
    <property type="entry name" value="rRNA_ssu_MeTfrase_I"/>
</dbReference>
<dbReference type="Gene3D" id="3.30.950.10">
    <property type="entry name" value="Methyltransferase, Cobalt-precorrin-4 Transmethylase, Domain 2"/>
    <property type="match status" value="1"/>
</dbReference>
<comment type="subcellular location">
    <subcellularLocation>
        <location evidence="6">Cytoplasm</location>
    </subcellularLocation>
</comment>
<reference evidence="9 10" key="1">
    <citation type="submission" date="2022-04" db="EMBL/GenBank/DDBJ databases">
        <title>Human microbiome associated bacterial genomes.</title>
        <authorList>
            <person name="Sandstrom S."/>
            <person name="Salamzade R."/>
            <person name="Kalan L.R."/>
        </authorList>
    </citation>
    <scope>NUCLEOTIDE SEQUENCE [LARGE SCALE GENOMIC DNA]</scope>
    <source>
        <strain evidence="10">p3-SID1799</strain>
    </source>
</reference>
<dbReference type="Pfam" id="PF23016">
    <property type="entry name" value="RsmI_C"/>
    <property type="match status" value="1"/>
</dbReference>